<dbReference type="InterPro" id="IPR026516">
    <property type="entry name" value="THAP1/10"/>
</dbReference>
<dbReference type="GO" id="GO:0043565">
    <property type="term" value="F:sequence-specific DNA binding"/>
    <property type="evidence" value="ECO:0007669"/>
    <property type="project" value="InterPro"/>
</dbReference>
<dbReference type="InterPro" id="IPR032071">
    <property type="entry name" value="DUF4806"/>
</dbReference>
<dbReference type="InterPro" id="IPR006612">
    <property type="entry name" value="THAP_Znf"/>
</dbReference>
<dbReference type="SMART" id="SM00980">
    <property type="entry name" value="THAP"/>
    <property type="match status" value="1"/>
</dbReference>
<keyword evidence="7" id="KW-0808">Transferase</keyword>
<keyword evidence="1" id="KW-0479">Metal-binding</keyword>
<dbReference type="GO" id="GO:0008270">
    <property type="term" value="F:zinc ion binding"/>
    <property type="evidence" value="ECO:0007669"/>
    <property type="project" value="UniProtKB-KW"/>
</dbReference>
<dbReference type="PANTHER" id="PTHR46600:SF11">
    <property type="entry name" value="THAP DOMAIN-CONTAINING PROTEIN 10"/>
    <property type="match status" value="1"/>
</dbReference>
<evidence type="ECO:0000256" key="3">
    <source>
        <dbReference type="ARBA" id="ARBA00022833"/>
    </source>
</evidence>
<keyword evidence="4 5" id="KW-0238">DNA-binding</keyword>
<accession>A0A1L8DKM9</accession>
<dbReference type="SMART" id="SM00692">
    <property type="entry name" value="DM3"/>
    <property type="match status" value="1"/>
</dbReference>
<dbReference type="InterPro" id="IPR038441">
    <property type="entry name" value="THAP_Znf_sf"/>
</dbReference>
<evidence type="ECO:0000256" key="4">
    <source>
        <dbReference type="ARBA" id="ARBA00023125"/>
    </source>
</evidence>
<dbReference type="Pfam" id="PF05485">
    <property type="entry name" value="THAP"/>
    <property type="match status" value="1"/>
</dbReference>
<keyword evidence="7" id="KW-0418">Kinase</keyword>
<name>A0A1L8DKM9_9DIPT</name>
<keyword evidence="3" id="KW-0862">Zinc</keyword>
<sequence>MSGTCCVLNCGRRLERNKRNVKSFSFPNDTKRKKLWINAIQTVQKNWVHSAFSRICSEHFKQSDFYTSEKTKEMLLKTTAVPSLFHDQVEIVERRSLKAAKSTPITVKHEVVDEPFNEDDIIENDQGTEMNATVIEEYIIEEDPLTGNAVAQYKFAPSTSKYYGQVEASDSEEELAATVEEIHGADDTALTLKLSKLISEENISSSCAEKLLNILKQHGHAELPKKSEELHPELIEPENEEIEHMNKVMDYVAAEARDIEAKIQFKLNFLSKCLNRIECKVQALAVRPVGMSGKDYYTNTTFTSLFPIDSIDKLTEIEEKIDEDETMEPNIRSVLSSHPRTWMKRMFSDELMEQFNLNGSANKGNFMELKIVKIIEKFVSRGDILHQKRQCKDRYSKALSRQKGKALQIKEST</sequence>
<evidence type="ECO:0000259" key="6">
    <source>
        <dbReference type="PROSITE" id="PS50950"/>
    </source>
</evidence>
<keyword evidence="2 5" id="KW-0863">Zinc-finger</keyword>
<dbReference type="GO" id="GO:0016301">
    <property type="term" value="F:kinase activity"/>
    <property type="evidence" value="ECO:0007669"/>
    <property type="project" value="UniProtKB-KW"/>
</dbReference>
<dbReference type="SUPFAM" id="SSF57716">
    <property type="entry name" value="Glucocorticoid receptor-like (DNA-binding domain)"/>
    <property type="match status" value="1"/>
</dbReference>
<dbReference type="AlphaFoldDB" id="A0A1L8DKM9"/>
<dbReference type="Pfam" id="PF16064">
    <property type="entry name" value="DUF4806"/>
    <property type="match status" value="1"/>
</dbReference>
<organism evidence="7">
    <name type="scientific">Nyssomyia neivai</name>
    <dbReference type="NCBI Taxonomy" id="330878"/>
    <lineage>
        <taxon>Eukaryota</taxon>
        <taxon>Metazoa</taxon>
        <taxon>Ecdysozoa</taxon>
        <taxon>Arthropoda</taxon>
        <taxon>Hexapoda</taxon>
        <taxon>Insecta</taxon>
        <taxon>Pterygota</taxon>
        <taxon>Neoptera</taxon>
        <taxon>Endopterygota</taxon>
        <taxon>Diptera</taxon>
        <taxon>Nematocera</taxon>
        <taxon>Psychodoidea</taxon>
        <taxon>Psychodidae</taxon>
        <taxon>Nyssomyia</taxon>
    </lineage>
</organism>
<dbReference type="EMBL" id="GFDF01007051">
    <property type="protein sequence ID" value="JAV07033.1"/>
    <property type="molecule type" value="Transcribed_RNA"/>
</dbReference>
<reference evidence="7" key="1">
    <citation type="submission" date="2016-12" db="EMBL/GenBank/DDBJ databases">
        <title>An insight into the sialome and mialome of the sand fly, Nyssomyia neivai.</title>
        <authorList>
            <person name="Sebastian V."/>
            <person name="Goulart T.M."/>
            <person name="Oliveira W."/>
            <person name="Calvo E."/>
            <person name="Oliveira L.F."/>
            <person name="Pinto M.C."/>
            <person name="Rosselino A.M."/>
            <person name="Ribeiro J.M."/>
        </authorList>
    </citation>
    <scope>NUCLEOTIDE SEQUENCE</scope>
</reference>
<evidence type="ECO:0000313" key="7">
    <source>
        <dbReference type="EMBL" id="JAV07033.1"/>
    </source>
</evidence>
<protein>
    <submittedName>
        <fullName evidence="7">Putative 52 kDa repressor of the inhibitor of the protein kinase</fullName>
    </submittedName>
</protein>
<dbReference type="PROSITE" id="PS50950">
    <property type="entry name" value="ZF_THAP"/>
    <property type="match status" value="1"/>
</dbReference>
<dbReference type="Gene3D" id="6.20.210.20">
    <property type="entry name" value="THAP domain"/>
    <property type="match status" value="1"/>
</dbReference>
<feature type="domain" description="THAP-type" evidence="6">
    <location>
        <begin position="1"/>
        <end position="85"/>
    </location>
</feature>
<dbReference type="PANTHER" id="PTHR46600">
    <property type="entry name" value="THAP DOMAIN-CONTAINING"/>
    <property type="match status" value="1"/>
</dbReference>
<evidence type="ECO:0000256" key="1">
    <source>
        <dbReference type="ARBA" id="ARBA00022723"/>
    </source>
</evidence>
<evidence type="ECO:0000256" key="5">
    <source>
        <dbReference type="PROSITE-ProRule" id="PRU00309"/>
    </source>
</evidence>
<evidence type="ECO:0000256" key="2">
    <source>
        <dbReference type="ARBA" id="ARBA00022771"/>
    </source>
</evidence>
<proteinExistence type="predicted"/>